<evidence type="ECO:0000313" key="4">
    <source>
        <dbReference type="Proteomes" id="UP001500298"/>
    </source>
</evidence>
<organism evidence="3 4">
    <name type="scientific">Algivirga pacifica</name>
    <dbReference type="NCBI Taxonomy" id="1162670"/>
    <lineage>
        <taxon>Bacteria</taxon>
        <taxon>Pseudomonadati</taxon>
        <taxon>Bacteroidota</taxon>
        <taxon>Cytophagia</taxon>
        <taxon>Cytophagales</taxon>
        <taxon>Flammeovirgaceae</taxon>
        <taxon>Algivirga</taxon>
    </lineage>
</organism>
<keyword evidence="4" id="KW-1185">Reference proteome</keyword>
<reference evidence="4" key="1">
    <citation type="journal article" date="2019" name="Int. J. Syst. Evol. Microbiol.">
        <title>The Global Catalogue of Microorganisms (GCM) 10K type strain sequencing project: providing services to taxonomists for standard genome sequencing and annotation.</title>
        <authorList>
            <consortium name="The Broad Institute Genomics Platform"/>
            <consortium name="The Broad Institute Genome Sequencing Center for Infectious Disease"/>
            <person name="Wu L."/>
            <person name="Ma J."/>
        </authorList>
    </citation>
    <scope>NUCLEOTIDE SEQUENCE [LARGE SCALE GENOMIC DNA]</scope>
    <source>
        <strain evidence="4">JCM 18326</strain>
    </source>
</reference>
<feature type="coiled-coil region" evidence="1">
    <location>
        <begin position="184"/>
        <end position="218"/>
    </location>
</feature>
<dbReference type="RefSeq" id="WP_345372772.1">
    <property type="nucleotide sequence ID" value="NZ_BAABJX010000042.1"/>
</dbReference>
<evidence type="ECO:0000256" key="2">
    <source>
        <dbReference type="SAM" id="Phobius"/>
    </source>
</evidence>
<evidence type="ECO:0000313" key="3">
    <source>
        <dbReference type="EMBL" id="GAA4841132.1"/>
    </source>
</evidence>
<dbReference type="EMBL" id="BAABJX010000042">
    <property type="protein sequence ID" value="GAA4841132.1"/>
    <property type="molecule type" value="Genomic_DNA"/>
</dbReference>
<name>A0ABP9DHK0_9BACT</name>
<sequence length="469" mass="55028">MYKCINEGDQIRVKFTYQFYNQYPFLLSTERGVEITGYGLLSAQEVKRVVRDFLSQRKARWLVETIMDNELKVKNDEFIRDHIQDALQLFEELATAVEIKNQEKKQNVDVHGLQMEEVNTFGPYRPVPIFVNTSNHPEYHGMNKTKRKTFSFMKSPIMMGLYVSLSLLVGVIMGRLSFVPSKTVSGLEMQVKKMRSTIEALSEERGGLELEAAKLKQDKKMLLGKLDLELKTSQPIKEEVEYLRDEKEEHVSKAFKYQQDLVVFEKENEKLKQALLLSEQKLEESLEQIQQQNSDYEVLNNRFSGQQKELETLSEDYNLAKKNLQDTYATLGHLKEEYKQQKEVLDELNEELLRYKKDNMVLEKAVKEAQQDVVKLQKSKQQVDQELLHQKEEKESLWDESVELNKQLRQRTLALKNTEKKLFTMQEKVKCYINTQIWTLSSPEEAWRSYCVKNGIALDNEGYIMNISR</sequence>
<feature type="transmembrane region" description="Helical" evidence="2">
    <location>
        <begin position="157"/>
        <end position="178"/>
    </location>
</feature>
<feature type="coiled-coil region" evidence="1">
    <location>
        <begin position="261"/>
        <end position="393"/>
    </location>
</feature>
<gene>
    <name evidence="3" type="ORF">GCM10023331_27670</name>
</gene>
<proteinExistence type="predicted"/>
<evidence type="ECO:0000256" key="1">
    <source>
        <dbReference type="SAM" id="Coils"/>
    </source>
</evidence>
<protein>
    <submittedName>
        <fullName evidence="3">Uncharacterized protein</fullName>
    </submittedName>
</protein>
<accession>A0ABP9DHK0</accession>
<keyword evidence="2" id="KW-0812">Transmembrane</keyword>
<keyword evidence="1" id="KW-0175">Coiled coil</keyword>
<dbReference type="Proteomes" id="UP001500298">
    <property type="component" value="Unassembled WGS sequence"/>
</dbReference>
<keyword evidence="2" id="KW-0472">Membrane</keyword>
<keyword evidence="2" id="KW-1133">Transmembrane helix</keyword>
<comment type="caution">
    <text evidence="3">The sequence shown here is derived from an EMBL/GenBank/DDBJ whole genome shotgun (WGS) entry which is preliminary data.</text>
</comment>